<gene>
    <name evidence="2" type="ORF">DERYTH_LOCUS21992</name>
</gene>
<dbReference type="EMBL" id="CAJVPY010029326">
    <property type="protein sequence ID" value="CAG8794051.1"/>
    <property type="molecule type" value="Genomic_DNA"/>
</dbReference>
<dbReference type="AlphaFoldDB" id="A0A9N9JRQ7"/>
<feature type="non-terminal residue" evidence="2">
    <location>
        <position position="1"/>
    </location>
</feature>
<protein>
    <submittedName>
        <fullName evidence="2">11778_t:CDS:1</fullName>
    </submittedName>
</protein>
<proteinExistence type="predicted"/>
<accession>A0A9N9JRQ7</accession>
<evidence type="ECO:0000313" key="2">
    <source>
        <dbReference type="EMBL" id="CAG8794051.1"/>
    </source>
</evidence>
<keyword evidence="3" id="KW-1185">Reference proteome</keyword>
<sequence>MNKDSTSQKSSKKTRLVKNNMAISREPSNISIMSIDNYEEILRIECEKLNIQRDKNNELGREVLL</sequence>
<reference evidence="2" key="1">
    <citation type="submission" date="2021-06" db="EMBL/GenBank/DDBJ databases">
        <authorList>
            <person name="Kallberg Y."/>
            <person name="Tangrot J."/>
            <person name="Rosling A."/>
        </authorList>
    </citation>
    <scope>NUCLEOTIDE SEQUENCE</scope>
    <source>
        <strain evidence="2">MA453B</strain>
    </source>
</reference>
<organism evidence="2 3">
    <name type="scientific">Dentiscutata erythropus</name>
    <dbReference type="NCBI Taxonomy" id="1348616"/>
    <lineage>
        <taxon>Eukaryota</taxon>
        <taxon>Fungi</taxon>
        <taxon>Fungi incertae sedis</taxon>
        <taxon>Mucoromycota</taxon>
        <taxon>Glomeromycotina</taxon>
        <taxon>Glomeromycetes</taxon>
        <taxon>Diversisporales</taxon>
        <taxon>Gigasporaceae</taxon>
        <taxon>Dentiscutata</taxon>
    </lineage>
</organism>
<dbReference type="Proteomes" id="UP000789405">
    <property type="component" value="Unassembled WGS sequence"/>
</dbReference>
<name>A0A9N9JRQ7_9GLOM</name>
<comment type="caution">
    <text evidence="2">The sequence shown here is derived from an EMBL/GenBank/DDBJ whole genome shotgun (WGS) entry which is preliminary data.</text>
</comment>
<evidence type="ECO:0000256" key="1">
    <source>
        <dbReference type="SAM" id="MobiDB-lite"/>
    </source>
</evidence>
<evidence type="ECO:0000313" key="3">
    <source>
        <dbReference type="Proteomes" id="UP000789405"/>
    </source>
</evidence>
<feature type="region of interest" description="Disordered" evidence="1">
    <location>
        <begin position="1"/>
        <end position="22"/>
    </location>
</feature>